<gene>
    <name evidence="1" type="ORF">GCM10011386_27310</name>
</gene>
<dbReference type="Proteomes" id="UP000597338">
    <property type="component" value="Unassembled WGS sequence"/>
</dbReference>
<comment type="caution">
    <text evidence="1">The sequence shown here is derived from an EMBL/GenBank/DDBJ whole genome shotgun (WGS) entry which is preliminary data.</text>
</comment>
<accession>A0ABQ1M4R8</accession>
<reference evidence="2" key="1">
    <citation type="journal article" date="2019" name="Int. J. Syst. Evol. Microbiol.">
        <title>The Global Catalogue of Microorganisms (GCM) 10K type strain sequencing project: providing services to taxonomists for standard genome sequencing and annotation.</title>
        <authorList>
            <consortium name="The Broad Institute Genomics Platform"/>
            <consortium name="The Broad Institute Genome Sequencing Center for Infectious Disease"/>
            <person name="Wu L."/>
            <person name="Ma J."/>
        </authorList>
    </citation>
    <scope>NUCLEOTIDE SEQUENCE [LARGE SCALE GENOMIC DNA]</scope>
    <source>
        <strain evidence="2">CGMCC 1.15342</strain>
    </source>
</reference>
<evidence type="ECO:0000313" key="1">
    <source>
        <dbReference type="EMBL" id="GGC33679.1"/>
    </source>
</evidence>
<name>A0ABQ1M4R8_9SPHI</name>
<evidence type="ECO:0000313" key="2">
    <source>
        <dbReference type="Proteomes" id="UP000597338"/>
    </source>
</evidence>
<proteinExistence type="predicted"/>
<protein>
    <recommendedName>
        <fullName evidence="3">SseB protein N-terminal domain-containing protein</fullName>
    </recommendedName>
</protein>
<dbReference type="EMBL" id="BMIK01000009">
    <property type="protein sequence ID" value="GGC33679.1"/>
    <property type="molecule type" value="Genomic_DNA"/>
</dbReference>
<organism evidence="1 2">
    <name type="scientific">Parapedobacter defluvii</name>
    <dbReference type="NCBI Taxonomy" id="2045106"/>
    <lineage>
        <taxon>Bacteria</taxon>
        <taxon>Pseudomonadati</taxon>
        <taxon>Bacteroidota</taxon>
        <taxon>Sphingobacteriia</taxon>
        <taxon>Sphingobacteriales</taxon>
        <taxon>Sphingobacteriaceae</taxon>
        <taxon>Parapedobacter</taxon>
    </lineage>
</organism>
<sequence>MGLFNFRKKGVEKEGYQGDLGKTAALAALFEVAGTTRDATWEKKFLADAAEASFACGDPQIIQGPDGFPYFQLQIPVPNQPFQCYVVQHMVSDFILDRGIGVVINAQKGQPDWVFTYGDLVNFAIKGEFYTASPAVQLPQQEVIQQQEEVLVGQPSEEFLPMPTRGIIRQFLEQQGIRDPKIALMSRQYGEEVLQELVTNLTPEKVGRQLSEALQTPMRWFLPRHYSMVAMDENGSFNDHFEPL</sequence>
<evidence type="ECO:0008006" key="3">
    <source>
        <dbReference type="Google" id="ProtNLM"/>
    </source>
</evidence>
<dbReference type="RefSeq" id="WP_188751616.1">
    <property type="nucleotide sequence ID" value="NZ_BMIK01000009.1"/>
</dbReference>
<keyword evidence="2" id="KW-1185">Reference proteome</keyword>